<accession>A0A0P7BYM3</accession>
<dbReference type="EMBL" id="LKCW01000001">
    <property type="protein sequence ID" value="KPM46325.1"/>
    <property type="molecule type" value="Genomic_DNA"/>
</dbReference>
<dbReference type="Proteomes" id="UP000050424">
    <property type="component" value="Unassembled WGS sequence"/>
</dbReference>
<gene>
    <name evidence="1" type="ORF">AK830_g28</name>
</gene>
<dbReference type="OrthoDB" id="265717at2759"/>
<sequence>MFRSNCKSQPAFAYLYREFMEHEDYGKILWRVVSEMTEAPYWHRVWISQEIALSSSVVFWSGDFYLTTKELFIIRWVFLSNPDRHNSILGQYANQEQIIKATTHLGRVMIVLASLRDSHSAEYQQSRRYLQATIDKGRESYSTDLRDKVYGLLALLPQQIALQIKPSYEETWTWQDTWTDFSRICIEYEQRLDIIGACTNPQGGASNLPSWAFDLTPPRPRIEGTEHSTEASGNSLEGLVSFSPARSRRIESFADQGLEAPFHFSDNGRILRCVGILIDTVGILATESDRAMPIFEQQTDTSSPVCFETTKLSLARVMMGNSKYQFSDGPSILDVPYLDRNQIQLQVIHDEFERMKWDPELILRTKDFHVFMSKWVERTISEAGGKRVPWKACFLSTGFFNSWHEEIVPFQGFMIGGRPLRDYFDSQDEFCQDWRQFQFSMLGFGGAMRGRRLFTTEKGRLGSITKRAICGDRVAVLSGCNVPVVLRPKGDGYELVGSCFVDGLMNGESQGILERNQAVLEDIAIY</sequence>
<comment type="caution">
    <text evidence="1">The sequence shown here is derived from an EMBL/GenBank/DDBJ whole genome shotgun (WGS) entry which is preliminary data.</text>
</comment>
<proteinExistence type="predicted"/>
<organism evidence="1 2">
    <name type="scientific">Neonectria ditissima</name>
    <dbReference type="NCBI Taxonomy" id="78410"/>
    <lineage>
        <taxon>Eukaryota</taxon>
        <taxon>Fungi</taxon>
        <taxon>Dikarya</taxon>
        <taxon>Ascomycota</taxon>
        <taxon>Pezizomycotina</taxon>
        <taxon>Sordariomycetes</taxon>
        <taxon>Hypocreomycetidae</taxon>
        <taxon>Hypocreales</taxon>
        <taxon>Nectriaceae</taxon>
        <taxon>Neonectria</taxon>
    </lineage>
</organism>
<dbReference type="AlphaFoldDB" id="A0A0P7BYM3"/>
<dbReference type="PANTHER" id="PTHR24148">
    <property type="entry name" value="ANKYRIN REPEAT DOMAIN-CONTAINING PROTEIN 39 HOMOLOG-RELATED"/>
    <property type="match status" value="1"/>
</dbReference>
<protein>
    <recommendedName>
        <fullName evidence="3">Heterokaryon incompatibility domain-containing protein</fullName>
    </recommendedName>
</protein>
<dbReference type="InterPro" id="IPR052895">
    <property type="entry name" value="HetReg/Transcr_Mod"/>
</dbReference>
<evidence type="ECO:0000313" key="2">
    <source>
        <dbReference type="Proteomes" id="UP000050424"/>
    </source>
</evidence>
<evidence type="ECO:0000313" key="1">
    <source>
        <dbReference type="EMBL" id="KPM46325.1"/>
    </source>
</evidence>
<evidence type="ECO:0008006" key="3">
    <source>
        <dbReference type="Google" id="ProtNLM"/>
    </source>
</evidence>
<name>A0A0P7BYM3_9HYPO</name>
<dbReference type="Pfam" id="PF26639">
    <property type="entry name" value="Het-6_barrel"/>
    <property type="match status" value="1"/>
</dbReference>
<dbReference type="PANTHER" id="PTHR24148:SF64">
    <property type="entry name" value="HETEROKARYON INCOMPATIBILITY DOMAIN-CONTAINING PROTEIN"/>
    <property type="match status" value="1"/>
</dbReference>
<reference evidence="1 2" key="1">
    <citation type="submission" date="2015-09" db="EMBL/GenBank/DDBJ databases">
        <title>Draft genome of a European isolate of the apple canker pathogen Neonectria ditissima.</title>
        <authorList>
            <person name="Gomez-Cortecero A."/>
            <person name="Harrison R.J."/>
            <person name="Armitage A.D."/>
        </authorList>
    </citation>
    <scope>NUCLEOTIDE SEQUENCE [LARGE SCALE GENOMIC DNA]</scope>
    <source>
        <strain evidence="1 2">R09/05</strain>
    </source>
</reference>
<keyword evidence="2" id="KW-1185">Reference proteome</keyword>